<reference evidence="2 3" key="1">
    <citation type="submission" date="2019-12" db="EMBL/GenBank/DDBJ databases">
        <authorList>
            <person name="Li J."/>
        </authorList>
    </citation>
    <scope>NUCLEOTIDE SEQUENCE [LARGE SCALE GENOMIC DNA]</scope>
    <source>
        <strain evidence="2 3">HL2-2</strain>
    </source>
</reference>
<dbReference type="EMBL" id="WOWS01000006">
    <property type="protein sequence ID" value="MUU79569.1"/>
    <property type="molecule type" value="Genomic_DNA"/>
</dbReference>
<dbReference type="RefSeq" id="WP_157364633.1">
    <property type="nucleotide sequence ID" value="NZ_WOWS01000006.1"/>
</dbReference>
<comment type="caution">
    <text evidence="2">The sequence shown here is derived from an EMBL/GenBank/DDBJ whole genome shotgun (WGS) entry which is preliminary data.</text>
</comment>
<protein>
    <submittedName>
        <fullName evidence="2">Uncharacterized protein</fullName>
    </submittedName>
</protein>
<keyword evidence="1" id="KW-0812">Transmembrane</keyword>
<evidence type="ECO:0000256" key="1">
    <source>
        <dbReference type="SAM" id="Phobius"/>
    </source>
</evidence>
<name>A0A6L6UC68_9FLAO</name>
<feature type="transmembrane region" description="Helical" evidence="1">
    <location>
        <begin position="6"/>
        <end position="32"/>
    </location>
</feature>
<keyword evidence="3" id="KW-1185">Reference proteome</keyword>
<dbReference type="Proteomes" id="UP000478208">
    <property type="component" value="Unassembled WGS sequence"/>
</dbReference>
<sequence>MRILKLLAHIIIISLLTALTQIGGLIWISAVFISRKTKKKKRLVFPLLYIVCNLIIVPPIASYFGREKLPTFNKNLKPRNWFYPLAFRNYVNPELKIELENTADVLKVSNITITYLDANFPFINGFPLLPHLSHNDGKKIDISFIYLNKEGETTNKKPSVSGYGVYANDDQNYTCQQCINKGYWQYDFTKYITFGTINELELDQQNSALLIKQLLNISNSQKVFIEPHLKNSLGLSNQSKIRFHGCQAVRHDDHIHFQIK</sequence>
<dbReference type="Gene3D" id="3.30.1380.10">
    <property type="match status" value="1"/>
</dbReference>
<proteinExistence type="predicted"/>
<organism evidence="2 3">
    <name type="scientific">Winogradskyella endarachnes</name>
    <dbReference type="NCBI Taxonomy" id="2681965"/>
    <lineage>
        <taxon>Bacteria</taxon>
        <taxon>Pseudomonadati</taxon>
        <taxon>Bacteroidota</taxon>
        <taxon>Flavobacteriia</taxon>
        <taxon>Flavobacteriales</taxon>
        <taxon>Flavobacteriaceae</taxon>
        <taxon>Winogradskyella</taxon>
    </lineage>
</organism>
<keyword evidence="1" id="KW-0472">Membrane</keyword>
<keyword evidence="1" id="KW-1133">Transmembrane helix</keyword>
<accession>A0A6L6UC68</accession>
<evidence type="ECO:0000313" key="3">
    <source>
        <dbReference type="Proteomes" id="UP000478208"/>
    </source>
</evidence>
<gene>
    <name evidence="2" type="ORF">GN138_14020</name>
</gene>
<dbReference type="InterPro" id="IPR009045">
    <property type="entry name" value="Zn_M74/Hedgehog-like"/>
</dbReference>
<feature type="transmembrane region" description="Helical" evidence="1">
    <location>
        <begin position="44"/>
        <end position="65"/>
    </location>
</feature>
<evidence type="ECO:0000313" key="2">
    <source>
        <dbReference type="EMBL" id="MUU79569.1"/>
    </source>
</evidence>
<dbReference type="AlphaFoldDB" id="A0A6L6UC68"/>